<keyword evidence="1" id="KW-0812">Transmembrane</keyword>
<reference evidence="2 3" key="1">
    <citation type="journal article" date="2018" name="J. Invertebr. Pathol.">
        <title>New genotyping method for the causative agent of crayfish plague (Aphanomyces astaci) based on whole genome data.</title>
        <authorList>
            <person name="Minardi D."/>
            <person name="Studholme D.J."/>
            <person name="van der Giezen M."/>
            <person name="Pretto T."/>
            <person name="Oidtmann B."/>
        </authorList>
    </citation>
    <scope>NUCLEOTIDE SEQUENCE [LARGE SCALE GENOMIC DNA]</scope>
    <source>
        <strain evidence="2 3">KB13</strain>
    </source>
</reference>
<organism evidence="2 3">
    <name type="scientific">Aphanomyces astaci</name>
    <name type="common">Crayfish plague agent</name>
    <dbReference type="NCBI Taxonomy" id="112090"/>
    <lineage>
        <taxon>Eukaryota</taxon>
        <taxon>Sar</taxon>
        <taxon>Stramenopiles</taxon>
        <taxon>Oomycota</taxon>
        <taxon>Saprolegniomycetes</taxon>
        <taxon>Saprolegniales</taxon>
        <taxon>Verrucalvaceae</taxon>
        <taxon>Aphanomyces</taxon>
    </lineage>
</organism>
<evidence type="ECO:0000256" key="1">
    <source>
        <dbReference type="SAM" id="Phobius"/>
    </source>
</evidence>
<keyword evidence="1" id="KW-1133">Transmembrane helix</keyword>
<feature type="non-terminal residue" evidence="2">
    <location>
        <position position="1"/>
    </location>
</feature>
<accession>A0A9X8DQI9</accession>
<sequence>MSPPASTITAYSGILHDDAYKFYAAWRTAFEEAAVTAGFFSLYTNETYCPTRIETDVYTISHAKLQVDKIRNDAKYSTDGYAGDALEQRLTTVKRLEQDFTRKFLDEYIAESLAALRVQAKAFLFNSLTPILQQVIGSHASPFTLWAALMARHEAGTRDPMILFASLTQLKYSEDISAETLFTTLDDQINLIETATLPANADALTAREGHVKTFELFRTLFYSNAFAANKDMWDAVCQLQFKAREDGSECTPTAIKATIRHTLNIASRRNLILSDQGSAAIPSAIVTTLDRLPELLLVDRLHVPRKEIVPPAAPLELIDALLPHHLPPAQTPVVIDPYPLHPPPILAFRQLPVHSSSNHSFHPNKTIYLFPPPRPRWMTLCCLHSPPIVFILRVRLPTLTNPLHDLPRLPITLTRLHDNYPYASTVVVAPIVLLRLLVLR</sequence>
<feature type="transmembrane region" description="Helical" evidence="1">
    <location>
        <begin position="420"/>
        <end position="438"/>
    </location>
</feature>
<dbReference type="Proteomes" id="UP000275652">
    <property type="component" value="Unassembled WGS sequence"/>
</dbReference>
<evidence type="ECO:0000313" key="3">
    <source>
        <dbReference type="Proteomes" id="UP000275652"/>
    </source>
</evidence>
<proteinExistence type="predicted"/>
<comment type="caution">
    <text evidence="2">The sequence shown here is derived from an EMBL/GenBank/DDBJ whole genome shotgun (WGS) entry which is preliminary data.</text>
</comment>
<dbReference type="AlphaFoldDB" id="A0A9X8DQI9"/>
<dbReference type="EMBL" id="QUTI01035476">
    <property type="protein sequence ID" value="RLO01716.1"/>
    <property type="molecule type" value="Genomic_DNA"/>
</dbReference>
<name>A0A9X8DQI9_APHAT</name>
<gene>
    <name evidence="2" type="ORF">DYB28_015255</name>
</gene>
<protein>
    <submittedName>
        <fullName evidence="2">Uncharacterized protein</fullName>
    </submittedName>
</protein>
<keyword evidence="1" id="KW-0472">Membrane</keyword>
<evidence type="ECO:0000313" key="2">
    <source>
        <dbReference type="EMBL" id="RLO01716.1"/>
    </source>
</evidence>